<evidence type="ECO:0000256" key="2">
    <source>
        <dbReference type="ARBA" id="ARBA00004922"/>
    </source>
</evidence>
<keyword evidence="9 12" id="KW-0333">Golgi apparatus</keyword>
<feature type="domain" description="Fucosyltransferase N-terminal" evidence="14">
    <location>
        <begin position="67"/>
        <end position="174"/>
    </location>
</feature>
<keyword evidence="7" id="KW-0735">Signal-anchor</keyword>
<comment type="pathway">
    <text evidence="2">Protein modification; protein glycosylation.</text>
</comment>
<organism evidence="15 16">
    <name type="scientific">Mizuhopecten yessoensis</name>
    <name type="common">Japanese scallop</name>
    <name type="synonym">Patinopecten yessoensis</name>
    <dbReference type="NCBI Taxonomy" id="6573"/>
    <lineage>
        <taxon>Eukaryota</taxon>
        <taxon>Metazoa</taxon>
        <taxon>Spiralia</taxon>
        <taxon>Lophotrochozoa</taxon>
        <taxon>Mollusca</taxon>
        <taxon>Bivalvia</taxon>
        <taxon>Autobranchia</taxon>
        <taxon>Pteriomorphia</taxon>
        <taxon>Pectinida</taxon>
        <taxon>Pectinoidea</taxon>
        <taxon>Pectinidae</taxon>
        <taxon>Mizuhopecten</taxon>
    </lineage>
</organism>
<feature type="transmembrane region" description="Helical" evidence="12">
    <location>
        <begin position="12"/>
        <end position="32"/>
    </location>
</feature>
<dbReference type="InterPro" id="IPR055270">
    <property type="entry name" value="Glyco_tran_10_C"/>
</dbReference>
<keyword evidence="4 12" id="KW-0328">Glycosyltransferase</keyword>
<dbReference type="SUPFAM" id="SSF53756">
    <property type="entry name" value="UDP-Glycosyltransferase/glycogen phosphorylase"/>
    <property type="match status" value="1"/>
</dbReference>
<evidence type="ECO:0000259" key="14">
    <source>
        <dbReference type="Pfam" id="PF17039"/>
    </source>
</evidence>
<reference evidence="15 16" key="1">
    <citation type="journal article" date="2017" name="Nat. Ecol. Evol.">
        <title>Scallop genome provides insights into evolution of bilaterian karyotype and development.</title>
        <authorList>
            <person name="Wang S."/>
            <person name="Zhang J."/>
            <person name="Jiao W."/>
            <person name="Li J."/>
            <person name="Xun X."/>
            <person name="Sun Y."/>
            <person name="Guo X."/>
            <person name="Huan P."/>
            <person name="Dong B."/>
            <person name="Zhang L."/>
            <person name="Hu X."/>
            <person name="Sun X."/>
            <person name="Wang J."/>
            <person name="Zhao C."/>
            <person name="Wang Y."/>
            <person name="Wang D."/>
            <person name="Huang X."/>
            <person name="Wang R."/>
            <person name="Lv J."/>
            <person name="Li Y."/>
            <person name="Zhang Z."/>
            <person name="Liu B."/>
            <person name="Lu W."/>
            <person name="Hui Y."/>
            <person name="Liang J."/>
            <person name="Zhou Z."/>
            <person name="Hou R."/>
            <person name="Li X."/>
            <person name="Liu Y."/>
            <person name="Li H."/>
            <person name="Ning X."/>
            <person name="Lin Y."/>
            <person name="Zhao L."/>
            <person name="Xing Q."/>
            <person name="Dou J."/>
            <person name="Li Y."/>
            <person name="Mao J."/>
            <person name="Guo H."/>
            <person name="Dou H."/>
            <person name="Li T."/>
            <person name="Mu C."/>
            <person name="Jiang W."/>
            <person name="Fu Q."/>
            <person name="Fu X."/>
            <person name="Miao Y."/>
            <person name="Liu J."/>
            <person name="Yu Q."/>
            <person name="Li R."/>
            <person name="Liao H."/>
            <person name="Li X."/>
            <person name="Kong Y."/>
            <person name="Jiang Z."/>
            <person name="Chourrout D."/>
            <person name="Li R."/>
            <person name="Bao Z."/>
        </authorList>
    </citation>
    <scope>NUCLEOTIDE SEQUENCE [LARGE SCALE GENOMIC DNA]</scope>
    <source>
        <strain evidence="15 16">PY_sf001</strain>
    </source>
</reference>
<dbReference type="Proteomes" id="UP000242188">
    <property type="component" value="Unassembled WGS sequence"/>
</dbReference>
<evidence type="ECO:0000256" key="1">
    <source>
        <dbReference type="ARBA" id="ARBA00004323"/>
    </source>
</evidence>
<dbReference type="Pfam" id="PF00852">
    <property type="entry name" value="Glyco_transf_10"/>
    <property type="match status" value="1"/>
</dbReference>
<evidence type="ECO:0000256" key="8">
    <source>
        <dbReference type="ARBA" id="ARBA00022989"/>
    </source>
</evidence>
<evidence type="ECO:0000256" key="10">
    <source>
        <dbReference type="ARBA" id="ARBA00023136"/>
    </source>
</evidence>
<name>A0A210PTY9_MIZYE</name>
<evidence type="ECO:0000256" key="5">
    <source>
        <dbReference type="ARBA" id="ARBA00022679"/>
    </source>
</evidence>
<dbReference type="GO" id="GO:0000139">
    <property type="term" value="C:Golgi membrane"/>
    <property type="evidence" value="ECO:0007669"/>
    <property type="project" value="UniProtKB-SubCell"/>
</dbReference>
<keyword evidence="10 12" id="KW-0472">Membrane</keyword>
<dbReference type="OrthoDB" id="6085082at2759"/>
<dbReference type="UniPathway" id="UPA00378"/>
<dbReference type="STRING" id="6573.A0A210PTY9"/>
<evidence type="ECO:0000259" key="13">
    <source>
        <dbReference type="Pfam" id="PF00852"/>
    </source>
</evidence>
<dbReference type="PANTHER" id="PTHR48438:SF1">
    <property type="entry name" value="ALPHA-(1,3)-FUCOSYLTRANSFERASE C-RELATED"/>
    <property type="match status" value="1"/>
</dbReference>
<dbReference type="Gene3D" id="3.40.50.11660">
    <property type="entry name" value="Glycosyl transferase family 10, C-terminal domain"/>
    <property type="match status" value="1"/>
</dbReference>
<dbReference type="GO" id="GO:0008417">
    <property type="term" value="F:fucosyltransferase activity"/>
    <property type="evidence" value="ECO:0007669"/>
    <property type="project" value="InterPro"/>
</dbReference>
<evidence type="ECO:0000256" key="7">
    <source>
        <dbReference type="ARBA" id="ARBA00022968"/>
    </source>
</evidence>
<comment type="similarity">
    <text evidence="3 12">Belongs to the glycosyltransferase 10 family.</text>
</comment>
<evidence type="ECO:0000256" key="6">
    <source>
        <dbReference type="ARBA" id="ARBA00022692"/>
    </source>
</evidence>
<evidence type="ECO:0000313" key="15">
    <source>
        <dbReference type="EMBL" id="OWF39953.1"/>
    </source>
</evidence>
<dbReference type="InterPro" id="IPR038577">
    <property type="entry name" value="GT10-like_C_sf"/>
</dbReference>
<keyword evidence="8 12" id="KW-1133">Transmembrane helix</keyword>
<dbReference type="InterPro" id="IPR001503">
    <property type="entry name" value="Glyco_trans_10"/>
</dbReference>
<dbReference type="PANTHER" id="PTHR48438">
    <property type="entry name" value="ALPHA-(1,3)-FUCOSYLTRANSFERASE C-RELATED"/>
    <property type="match status" value="1"/>
</dbReference>
<evidence type="ECO:0000256" key="4">
    <source>
        <dbReference type="ARBA" id="ARBA00022676"/>
    </source>
</evidence>
<comment type="caution">
    <text evidence="15">The sequence shown here is derived from an EMBL/GenBank/DDBJ whole genome shotgun (WGS) entry which is preliminary data.</text>
</comment>
<evidence type="ECO:0000256" key="12">
    <source>
        <dbReference type="RuleBase" id="RU003832"/>
    </source>
</evidence>
<evidence type="ECO:0000256" key="9">
    <source>
        <dbReference type="ARBA" id="ARBA00023034"/>
    </source>
</evidence>
<evidence type="ECO:0000313" key="16">
    <source>
        <dbReference type="Proteomes" id="UP000242188"/>
    </source>
</evidence>
<accession>A0A210PTY9</accession>
<protein>
    <recommendedName>
        <fullName evidence="12">Fucosyltransferase</fullName>
        <ecNumber evidence="12">2.4.1.-</ecNumber>
    </recommendedName>
</protein>
<comment type="subcellular location">
    <subcellularLocation>
        <location evidence="1">Golgi apparatus membrane</location>
        <topology evidence="1">Single-pass type II membrane protein</topology>
    </subcellularLocation>
    <subcellularLocation>
        <location evidence="12">Golgi apparatus</location>
        <location evidence="12">Golgi stack membrane</location>
        <topology evidence="12">Single-pass type II membrane protein</topology>
    </subcellularLocation>
</comment>
<dbReference type="EMBL" id="NEDP02005494">
    <property type="protein sequence ID" value="OWF39953.1"/>
    <property type="molecule type" value="Genomic_DNA"/>
</dbReference>
<dbReference type="Pfam" id="PF17039">
    <property type="entry name" value="Glyco_tran_10_N"/>
    <property type="match status" value="1"/>
</dbReference>
<keyword evidence="11" id="KW-0325">Glycoprotein</keyword>
<dbReference type="GO" id="GO:0032580">
    <property type="term" value="C:Golgi cisterna membrane"/>
    <property type="evidence" value="ECO:0007669"/>
    <property type="project" value="UniProtKB-SubCell"/>
</dbReference>
<feature type="domain" description="Fucosyltransferase C-terminal" evidence="13">
    <location>
        <begin position="196"/>
        <end position="388"/>
    </location>
</feature>
<gene>
    <name evidence="15" type="ORF">KP79_PYT25148</name>
</gene>
<proteinExistence type="inferred from homology"/>
<keyword evidence="6 12" id="KW-0812">Transmembrane</keyword>
<sequence length="410" mass="47617">MGSKRFTFVRHASVTVVCLCSIVIMAVLYSQLTITNKANCITVETTGNHASSWAINNHSNHSKLSSTKKILVYSTTRWLKDWVGTKWDTSDVFQSCPMTKDCILTKDKTFLHKADAVMFSWDALGERRSKRKQGQVWILFEYESPHYFRPDSSCWRNDIVNWTFTYRRDSDFTLVHGQFSQHDTGYNVSEMNQLLRSKSKTAVGFISHCKARSKRDEFVRKLRSYGVDIDIYGKCGNLTCGGGKDTKWKGVWNVTSGHRDNCFDVLDSPYKFYLSLENSLCKDYVTEKSLHLVLRHQIVPIIRDGANRSLYHPPHSYVDTKDFKSIKSLAKYIKFLSENFDEYLKFFKWRKHYSVGTVSGVLQSSLCDMCNRMHHQQRYKRLYSNLENFFTKTHDTKTNQGICKAAKDVR</sequence>
<keyword evidence="16" id="KW-1185">Reference proteome</keyword>
<dbReference type="FunFam" id="3.40.50.11660:FF:000002">
    <property type="entry name" value="Alpha-(1,3)-fucosyltransferase"/>
    <property type="match status" value="1"/>
</dbReference>
<dbReference type="EC" id="2.4.1.-" evidence="12"/>
<dbReference type="AlphaFoldDB" id="A0A210PTY9"/>
<keyword evidence="5 12" id="KW-0808">Transferase</keyword>
<dbReference type="InterPro" id="IPR031481">
    <property type="entry name" value="Glyco_tran_10_N"/>
</dbReference>
<evidence type="ECO:0000256" key="3">
    <source>
        <dbReference type="ARBA" id="ARBA00008919"/>
    </source>
</evidence>
<evidence type="ECO:0000256" key="11">
    <source>
        <dbReference type="ARBA" id="ARBA00023180"/>
    </source>
</evidence>